<comment type="caution">
    <text evidence="1">The sequence shown here is derived from an EMBL/GenBank/DDBJ whole genome shotgun (WGS) entry which is preliminary data.</text>
</comment>
<gene>
    <name evidence="1" type="ORF">SMC7_00400</name>
</gene>
<evidence type="ECO:0000313" key="1">
    <source>
        <dbReference type="EMBL" id="RIE06980.1"/>
    </source>
</evidence>
<accession>A0A398CXL4</accession>
<dbReference type="OrthoDB" id="9841152at2"/>
<name>A0A398CXL4_9BACT</name>
<dbReference type="RefSeq" id="WP_119088410.1">
    <property type="nucleotide sequence ID" value="NZ_QXIS01000001.1"/>
</dbReference>
<dbReference type="AlphaFoldDB" id="A0A398CXL4"/>
<keyword evidence="2" id="KW-1185">Reference proteome</keyword>
<protein>
    <submittedName>
        <fullName evidence="1">Uncharacterized protein</fullName>
    </submittedName>
</protein>
<proteinExistence type="predicted"/>
<sequence>MADGWMDKLKSAAGKVADGAKDLAASTKLKMDISGLQGKIKDAKQEFGVNVYAMLEQGKTIDDITGAFAAVQAAVGEFETQIAAKQEELKKIGDDNA</sequence>
<dbReference type="Proteomes" id="UP000266328">
    <property type="component" value="Unassembled WGS sequence"/>
</dbReference>
<dbReference type="EMBL" id="QXIS01000001">
    <property type="protein sequence ID" value="RIE06980.1"/>
    <property type="molecule type" value="Genomic_DNA"/>
</dbReference>
<reference evidence="1 2" key="1">
    <citation type="submission" date="2018-09" db="EMBL/GenBank/DDBJ databases">
        <title>Discovery and Ecogenomic Context for Candidatus Cryosericales, a Global Caldiserica Order Active in Thawing Permafrost.</title>
        <authorList>
            <person name="Martinez M.A."/>
            <person name="Woodcroft B.J."/>
            <person name="Ignacio Espinoza J.C."/>
            <person name="Zayed A."/>
            <person name="Singleton C.M."/>
            <person name="Boyd J."/>
            <person name="Li Y.-F."/>
            <person name="Purvine S."/>
            <person name="Maughan H."/>
            <person name="Hodgkins S.B."/>
            <person name="Anderson D."/>
            <person name="Sederholm M."/>
            <person name="Temperton B."/>
            <person name="Saleska S.R."/>
            <person name="Tyson G.W."/>
            <person name="Rich V.I."/>
        </authorList>
    </citation>
    <scope>NUCLEOTIDE SEQUENCE [LARGE SCALE GENOMIC DNA]</scope>
    <source>
        <strain evidence="1 2">SMC7</strain>
    </source>
</reference>
<organism evidence="1 2">
    <name type="scientific">Candidatus Cryosericum terrychapinii</name>
    <dbReference type="NCBI Taxonomy" id="2290919"/>
    <lineage>
        <taxon>Bacteria</taxon>
        <taxon>Pseudomonadati</taxon>
        <taxon>Caldisericota/Cryosericota group</taxon>
        <taxon>Candidatus Cryosericota</taxon>
        <taxon>Candidatus Cryosericia</taxon>
        <taxon>Candidatus Cryosericales</taxon>
        <taxon>Candidatus Cryosericaceae</taxon>
        <taxon>Candidatus Cryosericum</taxon>
    </lineage>
</organism>
<evidence type="ECO:0000313" key="2">
    <source>
        <dbReference type="Proteomes" id="UP000266328"/>
    </source>
</evidence>